<dbReference type="AlphaFoldDB" id="A0A815SEQ6"/>
<accession>A0A815SEQ6</accession>
<protein>
    <submittedName>
        <fullName evidence="1">Uncharacterized protein</fullName>
    </submittedName>
</protein>
<gene>
    <name evidence="1" type="ORF">JYZ213_LOCUS42851</name>
    <name evidence="2" type="ORF">OXD698_LOCUS33000</name>
</gene>
<dbReference type="Proteomes" id="UP000663845">
    <property type="component" value="Unassembled WGS sequence"/>
</dbReference>
<evidence type="ECO:0000313" key="2">
    <source>
        <dbReference type="EMBL" id="CAF4058898.1"/>
    </source>
</evidence>
<comment type="caution">
    <text evidence="1">The sequence shown here is derived from an EMBL/GenBank/DDBJ whole genome shotgun (WGS) entry which is preliminary data.</text>
</comment>
<name>A0A815SEQ6_9BILA</name>
<dbReference type="Proteomes" id="UP000663844">
    <property type="component" value="Unassembled WGS sequence"/>
</dbReference>
<evidence type="ECO:0000313" key="1">
    <source>
        <dbReference type="EMBL" id="CAF1489630.1"/>
    </source>
</evidence>
<dbReference type="EMBL" id="CAJNOG010002102">
    <property type="protein sequence ID" value="CAF1489630.1"/>
    <property type="molecule type" value="Genomic_DNA"/>
</dbReference>
<proteinExistence type="predicted"/>
<dbReference type="EMBL" id="CAJOAZ010004430">
    <property type="protein sequence ID" value="CAF4058898.1"/>
    <property type="molecule type" value="Genomic_DNA"/>
</dbReference>
<organism evidence="1 3">
    <name type="scientific">Adineta steineri</name>
    <dbReference type="NCBI Taxonomy" id="433720"/>
    <lineage>
        <taxon>Eukaryota</taxon>
        <taxon>Metazoa</taxon>
        <taxon>Spiralia</taxon>
        <taxon>Gnathifera</taxon>
        <taxon>Rotifera</taxon>
        <taxon>Eurotatoria</taxon>
        <taxon>Bdelloidea</taxon>
        <taxon>Adinetida</taxon>
        <taxon>Adinetidae</taxon>
        <taxon>Adineta</taxon>
    </lineage>
</organism>
<sequence length="173" mass="19913">MLVYNSTKKQNAAQEDEQLYLSWIKPLRTYQVDYSSNNEEKYGELLNNQEDEYKSLNNDDSSLDNSDANISGDADILNNGYYNNSSDTDADRFINELFINDDENSSSESLTDDDKNSCLESLNDYEHLCAKSSLLVHEFTNISKESYCIELMKLLREANVSKSHSKRFIQLIK</sequence>
<evidence type="ECO:0000313" key="3">
    <source>
        <dbReference type="Proteomes" id="UP000663845"/>
    </source>
</evidence>
<reference evidence="1" key="1">
    <citation type="submission" date="2021-02" db="EMBL/GenBank/DDBJ databases">
        <authorList>
            <person name="Nowell W R."/>
        </authorList>
    </citation>
    <scope>NUCLEOTIDE SEQUENCE</scope>
</reference>